<dbReference type="InterPro" id="IPR051209">
    <property type="entry name" value="FAD-bind_Monooxygenase_sf"/>
</dbReference>
<evidence type="ECO:0000313" key="2">
    <source>
        <dbReference type="Proteomes" id="UP001296706"/>
    </source>
</evidence>
<dbReference type="PRINTS" id="PR00368">
    <property type="entry name" value="FADPNR"/>
</dbReference>
<reference evidence="1 2" key="1">
    <citation type="submission" date="2020-04" db="EMBL/GenBank/DDBJ databases">
        <authorList>
            <person name="Klaysubun C."/>
            <person name="Duangmal K."/>
            <person name="Lipun K."/>
        </authorList>
    </citation>
    <scope>NUCLEOTIDE SEQUENCE [LARGE SCALE GENOMIC DNA]</scope>
    <source>
        <strain evidence="1 2">JCM 11839</strain>
    </source>
</reference>
<dbReference type="PRINTS" id="PR00469">
    <property type="entry name" value="PNDRDTASEII"/>
</dbReference>
<dbReference type="Gene3D" id="3.50.50.60">
    <property type="entry name" value="FAD/NAD(P)-binding domain"/>
    <property type="match status" value="2"/>
</dbReference>
<evidence type="ECO:0000313" key="1">
    <source>
        <dbReference type="EMBL" id="NMH77872.1"/>
    </source>
</evidence>
<dbReference type="EMBL" id="JAAXKY010000032">
    <property type="protein sequence ID" value="NMH77872.1"/>
    <property type="molecule type" value="Genomic_DNA"/>
</dbReference>
<organism evidence="1 2">
    <name type="scientific">Pseudonocardia xinjiangensis</name>
    <dbReference type="NCBI Taxonomy" id="75289"/>
    <lineage>
        <taxon>Bacteria</taxon>
        <taxon>Bacillati</taxon>
        <taxon>Actinomycetota</taxon>
        <taxon>Actinomycetes</taxon>
        <taxon>Pseudonocardiales</taxon>
        <taxon>Pseudonocardiaceae</taxon>
        <taxon>Pseudonocardia</taxon>
    </lineage>
</organism>
<accession>A0ABX1RCY5</accession>
<dbReference type="Pfam" id="PF13738">
    <property type="entry name" value="Pyr_redox_3"/>
    <property type="match status" value="1"/>
</dbReference>
<dbReference type="SUPFAM" id="SSF51905">
    <property type="entry name" value="FAD/NAD(P)-binding domain"/>
    <property type="match status" value="1"/>
</dbReference>
<dbReference type="InterPro" id="IPR036188">
    <property type="entry name" value="FAD/NAD-bd_sf"/>
</dbReference>
<name>A0ABX1RCY5_9PSEU</name>
<keyword evidence="2" id="KW-1185">Reference proteome</keyword>
<proteinExistence type="predicted"/>
<gene>
    <name evidence="1" type="ORF">HF577_12360</name>
</gene>
<sequence length="490" mass="54273">MSAPTADTTVDIAIVGSGFAGLGAAVRLAHAGRNDFVVLEKADSVGGTWRDNTYPGCTCDVQSALYSFSFAPNPDWTHRFARQPEIRAYLEGVADRFDLRSRIRFGARVTSAEWTGKRWTLRIADGSTVSARAVIWAPGGLREMSVPDIEGLAEFRGTTFHSAHWNHDHDLRGRRVAVIGTGASAIQFVPEIQPDVEHLTLFQRTAPWVVPKPDGEVSPMLRRLYRAVPLLQKLKRATVYARGEAVVAFFLRTSRTKILGKVARAYIDRVFADRPDLRAKVTPDFAFGCKRVLLSDDYYPALKQPNVDVVTEKIVRVTESGVVTADGVEHEVDTIIFGTGFKVAASFLDSMAVTGRDGVSLSEVWRDGVEGFLGTTVAGFPNFFVMTGPNTAIGHTSLVVMIEAQLNYVLDALRLLDRTGATALDTRRDRQDAYNAATQRKFAGTVWTAGGCQSWYLDEDGRNRTIWPNFTFVFRRRTRKVRPADHELLV</sequence>
<dbReference type="Proteomes" id="UP001296706">
    <property type="component" value="Unassembled WGS sequence"/>
</dbReference>
<dbReference type="PANTHER" id="PTHR42877">
    <property type="entry name" value="L-ORNITHINE N(5)-MONOOXYGENASE-RELATED"/>
    <property type="match status" value="1"/>
</dbReference>
<protein>
    <submittedName>
        <fullName evidence="1">NAD(P)/FAD-dependent oxidoreductase</fullName>
    </submittedName>
</protein>
<comment type="caution">
    <text evidence="1">The sequence shown here is derived from an EMBL/GenBank/DDBJ whole genome shotgun (WGS) entry which is preliminary data.</text>
</comment>
<dbReference type="RefSeq" id="WP_169395951.1">
    <property type="nucleotide sequence ID" value="NZ_BAAAJH010000045.1"/>
</dbReference>
<dbReference type="PANTHER" id="PTHR42877:SF4">
    <property type="entry name" value="FAD_NAD(P)-BINDING DOMAIN-CONTAINING PROTEIN-RELATED"/>
    <property type="match status" value="1"/>
</dbReference>